<dbReference type="Gene3D" id="3.40.50.300">
    <property type="entry name" value="P-loop containing nucleotide triphosphate hydrolases"/>
    <property type="match status" value="1"/>
</dbReference>
<dbReference type="InterPro" id="IPR041699">
    <property type="entry name" value="AAA_32"/>
</dbReference>
<feature type="domain" description="Lon protease AAA" evidence="1">
    <location>
        <begin position="92"/>
        <end position="223"/>
    </location>
</feature>
<organism evidence="2">
    <name type="scientific">marine sediment metagenome</name>
    <dbReference type="NCBI Taxonomy" id="412755"/>
    <lineage>
        <taxon>unclassified sequences</taxon>
        <taxon>metagenomes</taxon>
        <taxon>ecological metagenomes</taxon>
    </lineage>
</organism>
<dbReference type="AlphaFoldDB" id="X1BD05"/>
<comment type="caution">
    <text evidence="2">The sequence shown here is derived from an EMBL/GenBank/DDBJ whole genome shotgun (WGS) entry which is preliminary data.</text>
</comment>
<feature type="non-terminal residue" evidence="2">
    <location>
        <position position="255"/>
    </location>
</feature>
<evidence type="ECO:0000259" key="1">
    <source>
        <dbReference type="Pfam" id="PF13654"/>
    </source>
</evidence>
<dbReference type="InterPro" id="IPR027417">
    <property type="entry name" value="P-loop_NTPase"/>
</dbReference>
<dbReference type="EMBL" id="BART01020914">
    <property type="protein sequence ID" value="GAG93849.1"/>
    <property type="molecule type" value="Genomic_DNA"/>
</dbReference>
<protein>
    <recommendedName>
        <fullName evidence="1">Lon protease AAA domain-containing protein</fullName>
    </recommendedName>
</protein>
<gene>
    <name evidence="2" type="ORF">S01H4_38737</name>
</gene>
<proteinExistence type="predicted"/>
<evidence type="ECO:0000313" key="2">
    <source>
        <dbReference type="EMBL" id="GAG93849.1"/>
    </source>
</evidence>
<reference evidence="2" key="1">
    <citation type="journal article" date="2014" name="Front. Microbiol.">
        <title>High frequency of phylogenetically diverse reductive dehalogenase-homologous genes in deep subseafloor sedimentary metagenomes.</title>
        <authorList>
            <person name="Kawai M."/>
            <person name="Futagami T."/>
            <person name="Toyoda A."/>
            <person name="Takaki Y."/>
            <person name="Nishi S."/>
            <person name="Hori S."/>
            <person name="Arai W."/>
            <person name="Tsubouchi T."/>
            <person name="Morono Y."/>
            <person name="Uchiyama I."/>
            <person name="Ito T."/>
            <person name="Fujiyama A."/>
            <person name="Inagaki F."/>
            <person name="Takami H."/>
        </authorList>
    </citation>
    <scope>NUCLEOTIDE SEQUENCE</scope>
    <source>
        <strain evidence="2">Expedition CK06-06</strain>
    </source>
</reference>
<dbReference type="Pfam" id="PF13654">
    <property type="entry name" value="AAA_32"/>
    <property type="match status" value="1"/>
</dbReference>
<sequence>MLSEGLMALNEQVAGRQVSAALEEVKCEFEDISGVKNYLMAAARDLVRNAGLFVSEAGKVDKGPRVPINTTGDPRFARYRVHVMAARGVNSAAPIVQESNPTYANLFGRIECGGGDESHEPQVVRIRPGALHRANGGYMFLDARALLAQTAVMDALLRALSECEIRFDSPAEPFGVSAGEVPELEPIALDVKVAVFGEAADHRQLAKHWPDLRRLFKVEARFDDTIDRSQETVAAYARLIAGIVTRHSLKPVDCG</sequence>
<name>X1BD05_9ZZZZ</name>
<accession>X1BD05</accession>